<evidence type="ECO:0000313" key="5">
    <source>
        <dbReference type="Proteomes" id="UP000230137"/>
    </source>
</evidence>
<proteinExistence type="predicted"/>
<dbReference type="InterPro" id="IPR023158">
    <property type="entry name" value="YerB-like_sf"/>
</dbReference>
<feature type="domain" description="DUF3048" evidence="2">
    <location>
        <begin position="96"/>
        <end position="231"/>
    </location>
</feature>
<dbReference type="Pfam" id="PF11258">
    <property type="entry name" value="DUF3048"/>
    <property type="match status" value="1"/>
</dbReference>
<dbReference type="InterPro" id="IPR035328">
    <property type="entry name" value="DUF3048_C"/>
</dbReference>
<organism evidence="4 5">
    <name type="scientific">Candidatus Berkelbacteria bacterium CG_4_10_14_0_2_um_filter_35_9_33_12</name>
    <dbReference type="NCBI Taxonomy" id="1974499"/>
    <lineage>
        <taxon>Bacteria</taxon>
        <taxon>Candidatus Berkelbacteria</taxon>
    </lineage>
</organism>
<feature type="transmembrane region" description="Helical" evidence="1">
    <location>
        <begin position="39"/>
        <end position="60"/>
    </location>
</feature>
<evidence type="ECO:0000259" key="2">
    <source>
        <dbReference type="Pfam" id="PF11258"/>
    </source>
</evidence>
<dbReference type="AlphaFoldDB" id="A0A2M7W4W5"/>
<dbReference type="InterPro" id="IPR021416">
    <property type="entry name" value="DUF3048_N"/>
</dbReference>
<keyword evidence="1" id="KW-0812">Transmembrane</keyword>
<evidence type="ECO:0008006" key="6">
    <source>
        <dbReference type="Google" id="ProtNLM"/>
    </source>
</evidence>
<dbReference type="SUPFAM" id="SSF159774">
    <property type="entry name" value="YerB-like"/>
    <property type="match status" value="1"/>
</dbReference>
<keyword evidence="1" id="KW-0472">Membrane</keyword>
<feature type="domain" description="DUF3048" evidence="3">
    <location>
        <begin position="256"/>
        <end position="370"/>
    </location>
</feature>
<evidence type="ECO:0000259" key="3">
    <source>
        <dbReference type="Pfam" id="PF17479"/>
    </source>
</evidence>
<dbReference type="Pfam" id="PF17479">
    <property type="entry name" value="DUF3048_C"/>
    <property type="match status" value="1"/>
</dbReference>
<gene>
    <name evidence="4" type="ORF">COX60_00240</name>
</gene>
<name>A0A2M7W4W5_9BACT</name>
<sequence length="395" mass="44633">MEEINHQLVETSVNDKKLSIWKKFIGFIKNTYNCKNKKGWLITLMFILVVAFLTTVLYRYGVASRRVESGFNLIDSSLLNNKETQKKKAKISNEEVNENADRHPLAIIVENHPDARPQSGLTKASIVFEAITEGGITRFMALFSPFDAKEIGPVRSARSFFVDWAEGFNAYYAHAGGALDALQKISADGVMDLPHTNGYFERKSYQKVASEHTLYTSTQELYSLAKQKGYSEVANYTPWKYRDELSLIERGNQDSITINYGGSYQVEWKYNREKNLYERYLAGQKHIDRNNNEQLFANNIVVITVSRVPIQLPGAKATFKFDTIGTGKASVINNGKEQTGVWKKSDSKSQIIFSNSDGVEYQLNTGKTWVEIIPPDYNYVITENATTTNTTATGI</sequence>
<dbReference type="Proteomes" id="UP000230137">
    <property type="component" value="Unassembled WGS sequence"/>
</dbReference>
<protein>
    <recommendedName>
        <fullName evidence="6">DUF3048 domain-containing protein</fullName>
    </recommendedName>
</protein>
<dbReference type="EMBL" id="PFQF01000005">
    <property type="protein sequence ID" value="PJA20945.1"/>
    <property type="molecule type" value="Genomic_DNA"/>
</dbReference>
<reference evidence="5" key="1">
    <citation type="submission" date="2017-09" db="EMBL/GenBank/DDBJ databases">
        <title>Depth-based differentiation of microbial function through sediment-hosted aquifers and enrichment of novel symbionts in the deep terrestrial subsurface.</title>
        <authorList>
            <person name="Probst A.J."/>
            <person name="Ladd B."/>
            <person name="Jarett J.K."/>
            <person name="Geller-Mcgrath D.E."/>
            <person name="Sieber C.M.K."/>
            <person name="Emerson J.B."/>
            <person name="Anantharaman K."/>
            <person name="Thomas B.C."/>
            <person name="Malmstrom R."/>
            <person name="Stieglmeier M."/>
            <person name="Klingl A."/>
            <person name="Woyke T."/>
            <person name="Ryan C.M."/>
            <person name="Banfield J.F."/>
        </authorList>
    </citation>
    <scope>NUCLEOTIDE SEQUENCE [LARGE SCALE GENOMIC DNA]</scope>
</reference>
<evidence type="ECO:0000256" key="1">
    <source>
        <dbReference type="SAM" id="Phobius"/>
    </source>
</evidence>
<keyword evidence="1" id="KW-1133">Transmembrane helix</keyword>
<dbReference type="Gene3D" id="3.50.90.10">
    <property type="entry name" value="YerB-like"/>
    <property type="match status" value="1"/>
</dbReference>
<accession>A0A2M7W4W5</accession>
<evidence type="ECO:0000313" key="4">
    <source>
        <dbReference type="EMBL" id="PJA20945.1"/>
    </source>
</evidence>
<comment type="caution">
    <text evidence="4">The sequence shown here is derived from an EMBL/GenBank/DDBJ whole genome shotgun (WGS) entry which is preliminary data.</text>
</comment>